<keyword evidence="3" id="KW-1185">Reference proteome</keyword>
<dbReference type="Proteomes" id="UP001610335">
    <property type="component" value="Unassembled WGS sequence"/>
</dbReference>
<evidence type="ECO:0000313" key="3">
    <source>
        <dbReference type="Proteomes" id="UP001610335"/>
    </source>
</evidence>
<organism evidence="2 3">
    <name type="scientific">Aspergillus cavernicola</name>
    <dbReference type="NCBI Taxonomy" id="176166"/>
    <lineage>
        <taxon>Eukaryota</taxon>
        <taxon>Fungi</taxon>
        <taxon>Dikarya</taxon>
        <taxon>Ascomycota</taxon>
        <taxon>Pezizomycotina</taxon>
        <taxon>Eurotiomycetes</taxon>
        <taxon>Eurotiomycetidae</taxon>
        <taxon>Eurotiales</taxon>
        <taxon>Aspergillaceae</taxon>
        <taxon>Aspergillus</taxon>
        <taxon>Aspergillus subgen. Nidulantes</taxon>
    </lineage>
</organism>
<comment type="caution">
    <text evidence="2">The sequence shown here is derived from an EMBL/GenBank/DDBJ whole genome shotgun (WGS) entry which is preliminary data.</text>
</comment>
<name>A0ABR4HNF1_9EURO</name>
<gene>
    <name evidence="2" type="ORF">BDW59DRAFT_175633</name>
</gene>
<reference evidence="2 3" key="1">
    <citation type="submission" date="2024-07" db="EMBL/GenBank/DDBJ databases">
        <title>Section-level genome sequencing and comparative genomics of Aspergillus sections Usti and Cavernicolus.</title>
        <authorList>
            <consortium name="Lawrence Berkeley National Laboratory"/>
            <person name="Nybo J.L."/>
            <person name="Vesth T.C."/>
            <person name="Theobald S."/>
            <person name="Frisvad J.C."/>
            <person name="Larsen T.O."/>
            <person name="Kjaerboelling I."/>
            <person name="Rothschild-Mancinelli K."/>
            <person name="Lyhne E.K."/>
            <person name="Kogle M.E."/>
            <person name="Barry K."/>
            <person name="Clum A."/>
            <person name="Na H."/>
            <person name="Ledsgaard L."/>
            <person name="Lin J."/>
            <person name="Lipzen A."/>
            <person name="Kuo A."/>
            <person name="Riley R."/>
            <person name="Mondo S."/>
            <person name="LaButti K."/>
            <person name="Haridas S."/>
            <person name="Pangalinan J."/>
            <person name="Salamov A.A."/>
            <person name="Simmons B.A."/>
            <person name="Magnuson J.K."/>
            <person name="Chen J."/>
            <person name="Drula E."/>
            <person name="Henrissat B."/>
            <person name="Wiebenga A."/>
            <person name="Lubbers R.J."/>
            <person name="Gomes A.C."/>
            <person name="Makela M.R."/>
            <person name="Stajich J."/>
            <person name="Grigoriev I.V."/>
            <person name="Mortensen U.H."/>
            <person name="De vries R.P."/>
            <person name="Baker S.E."/>
            <person name="Andersen M.R."/>
        </authorList>
    </citation>
    <scope>NUCLEOTIDE SEQUENCE [LARGE SCALE GENOMIC DNA]</scope>
    <source>
        <strain evidence="2 3">CBS 600.67</strain>
    </source>
</reference>
<evidence type="ECO:0000313" key="2">
    <source>
        <dbReference type="EMBL" id="KAL2817008.1"/>
    </source>
</evidence>
<proteinExistence type="predicted"/>
<dbReference type="EMBL" id="JBFXLS010000096">
    <property type="protein sequence ID" value="KAL2817008.1"/>
    <property type="molecule type" value="Genomic_DNA"/>
</dbReference>
<keyword evidence="1" id="KW-0175">Coiled coil</keyword>
<accession>A0ABR4HNF1</accession>
<sequence length="233" mass="26520">MANCRISSADLFLLVNFAEYVALRVRGRQPYDNRLQNRQLSTQDREMLDRVRQPSAERLATDSAYWLRTCYDPSAEAEKIFLRMPQLLEAFCTLEEYEENIQEALSEAIEAHALDPELAEEEGYDPVEDAKPWPMFHSDYHMQLVIGRIHVVDATTLASEGRNAGKVLVVWFDECGRAIRYSREALEDASDIAGLSNYMLNEYGCWVNAKIGQPYQWGQPLGPPYGENGGDSD</sequence>
<protein>
    <submittedName>
        <fullName evidence="2">Uncharacterized protein</fullName>
    </submittedName>
</protein>
<feature type="coiled-coil region" evidence="1">
    <location>
        <begin position="87"/>
        <end position="114"/>
    </location>
</feature>
<evidence type="ECO:0000256" key="1">
    <source>
        <dbReference type="SAM" id="Coils"/>
    </source>
</evidence>